<dbReference type="EMBL" id="AJTX02000010">
    <property type="protein sequence ID" value="KKI98249.1"/>
    <property type="molecule type" value="Genomic_DNA"/>
</dbReference>
<keyword evidence="5 8" id="KW-0378">Hydrolase</keyword>
<organism evidence="8 9">
    <name type="scientific">Prochlorothrix hollandica PCC 9006 = CALU 1027</name>
    <dbReference type="NCBI Taxonomy" id="317619"/>
    <lineage>
        <taxon>Bacteria</taxon>
        <taxon>Bacillati</taxon>
        <taxon>Cyanobacteriota</taxon>
        <taxon>Cyanophyceae</taxon>
        <taxon>Prochlorotrichales</taxon>
        <taxon>Prochlorotrichaceae</taxon>
        <taxon>Prochlorothrix</taxon>
    </lineage>
</organism>
<reference evidence="8" key="1">
    <citation type="submission" date="2012-04" db="EMBL/GenBank/DDBJ databases">
        <authorList>
            <person name="Borisov I.G."/>
            <person name="Ivanikova N.V."/>
            <person name="Pinevich A.V."/>
        </authorList>
    </citation>
    <scope>NUCLEOTIDE SEQUENCE</scope>
    <source>
        <strain evidence="8">CALU 1027</strain>
    </source>
</reference>
<feature type="active site" evidence="5">
    <location>
        <position position="20"/>
    </location>
</feature>
<proteinExistence type="inferred from homology"/>
<evidence type="ECO:0000256" key="4">
    <source>
        <dbReference type="ARBA" id="ARBA00047645"/>
    </source>
</evidence>
<dbReference type="Pfam" id="PF00708">
    <property type="entry name" value="Acylphosphatase"/>
    <property type="match status" value="1"/>
</dbReference>
<dbReference type="Gene3D" id="3.30.70.100">
    <property type="match status" value="1"/>
</dbReference>
<keyword evidence="9" id="KW-1185">Reference proteome</keyword>
<evidence type="ECO:0000256" key="5">
    <source>
        <dbReference type="PROSITE-ProRule" id="PRU00520"/>
    </source>
</evidence>
<dbReference type="InterPro" id="IPR001792">
    <property type="entry name" value="Acylphosphatase-like_dom"/>
</dbReference>
<dbReference type="InterPro" id="IPR020456">
    <property type="entry name" value="Acylphosphatase"/>
</dbReference>
<dbReference type="PRINTS" id="PR00112">
    <property type="entry name" value="ACYLPHPHTASE"/>
</dbReference>
<dbReference type="EC" id="3.6.1.7" evidence="2 5"/>
<gene>
    <name evidence="8" type="ORF">PROH_20070</name>
</gene>
<dbReference type="AlphaFoldDB" id="A0A0M2PPR4"/>
<evidence type="ECO:0000256" key="3">
    <source>
        <dbReference type="ARBA" id="ARBA00015991"/>
    </source>
</evidence>
<accession>A0A0M2PPR4</accession>
<dbReference type="PANTHER" id="PTHR47268:SF4">
    <property type="entry name" value="ACYLPHOSPHATASE"/>
    <property type="match status" value="1"/>
</dbReference>
<evidence type="ECO:0000256" key="1">
    <source>
        <dbReference type="ARBA" id="ARBA00005614"/>
    </source>
</evidence>
<evidence type="ECO:0000259" key="7">
    <source>
        <dbReference type="PROSITE" id="PS51160"/>
    </source>
</evidence>
<comment type="similarity">
    <text evidence="1 6">Belongs to the acylphosphatase family.</text>
</comment>
<comment type="catalytic activity">
    <reaction evidence="4 5">
        <text>an acyl phosphate + H2O = a carboxylate + phosphate + H(+)</text>
        <dbReference type="Rhea" id="RHEA:14965"/>
        <dbReference type="ChEBI" id="CHEBI:15377"/>
        <dbReference type="ChEBI" id="CHEBI:15378"/>
        <dbReference type="ChEBI" id="CHEBI:29067"/>
        <dbReference type="ChEBI" id="CHEBI:43474"/>
        <dbReference type="ChEBI" id="CHEBI:59918"/>
        <dbReference type="EC" id="3.6.1.7"/>
    </reaction>
</comment>
<dbReference type="PROSITE" id="PS00151">
    <property type="entry name" value="ACYLPHOSPHATASE_2"/>
    <property type="match status" value="1"/>
</dbReference>
<comment type="caution">
    <text evidence="8">The sequence shown here is derived from an EMBL/GenBank/DDBJ whole genome shotgun (WGS) entry which is preliminary data.</text>
</comment>
<evidence type="ECO:0000313" key="9">
    <source>
        <dbReference type="Proteomes" id="UP000034681"/>
    </source>
</evidence>
<dbReference type="InterPro" id="IPR036046">
    <property type="entry name" value="Acylphosphatase-like_dom_sf"/>
</dbReference>
<dbReference type="InterPro" id="IPR017968">
    <property type="entry name" value="Acylphosphatase_CS"/>
</dbReference>
<feature type="domain" description="Acylphosphatase-like" evidence="7">
    <location>
        <begin position="5"/>
        <end position="91"/>
    </location>
</feature>
<dbReference type="GO" id="GO:0003998">
    <property type="term" value="F:acylphosphatase activity"/>
    <property type="evidence" value="ECO:0007669"/>
    <property type="project" value="UniProtKB-EC"/>
</dbReference>
<dbReference type="SUPFAM" id="SSF54975">
    <property type="entry name" value="Acylphosphatase/BLUF domain-like"/>
    <property type="match status" value="1"/>
</dbReference>
<dbReference type="Proteomes" id="UP000034681">
    <property type="component" value="Unassembled WGS sequence"/>
</dbReference>
<evidence type="ECO:0000313" key="8">
    <source>
        <dbReference type="EMBL" id="KKI98249.1"/>
    </source>
</evidence>
<evidence type="ECO:0000256" key="6">
    <source>
        <dbReference type="RuleBase" id="RU004168"/>
    </source>
</evidence>
<protein>
    <recommendedName>
        <fullName evidence="3 5">acylphosphatase</fullName>
        <ecNumber evidence="2 5">3.6.1.7</ecNumber>
    </recommendedName>
</protein>
<name>A0A0M2PPR4_PROHO</name>
<evidence type="ECO:0000256" key="2">
    <source>
        <dbReference type="ARBA" id="ARBA00012150"/>
    </source>
</evidence>
<dbReference type="eggNOG" id="COG1254">
    <property type="taxonomic scope" value="Bacteria"/>
</dbReference>
<dbReference type="PROSITE" id="PS51160">
    <property type="entry name" value="ACYLPHOSPHATASE_3"/>
    <property type="match status" value="1"/>
</dbReference>
<dbReference type="STRING" id="317619.GCA_000332315_02892"/>
<dbReference type="PANTHER" id="PTHR47268">
    <property type="entry name" value="ACYLPHOSPHATASE"/>
    <property type="match status" value="1"/>
</dbReference>
<feature type="active site" evidence="5">
    <location>
        <position position="38"/>
    </location>
</feature>
<sequence length="91" mass="10095">MAPLAAHVIITGRVQGVCYRLATQQEAQRLALAGWVRNLPSGQVEAVFEGDRDALEDMVLWCHQGPSQARVTQVALHWHVAQGYDSFTIRP</sequence>